<dbReference type="Pfam" id="PF20225">
    <property type="entry name" value="DUF6584"/>
    <property type="match status" value="1"/>
</dbReference>
<sequence>MALRDVLARVDRDLELGHVHPAMQRLASLVAAYPNDLELRARRAALNRRIGNPVEAGRWGFLTEEVTAAEVTAFERALPRAWTRLSALRLRDDPSGRLGQRAARRYRSLIEQVEAEAGGAVTAVADEPAPAVAQAGRSFSWLILGPFLLYVVFALGLLGLAIVGLIALIRAWVGAR</sequence>
<name>A0A6V8LM95_9ACTN</name>
<dbReference type="InterPro" id="IPR046491">
    <property type="entry name" value="DUF6584"/>
</dbReference>
<keyword evidence="3" id="KW-1185">Reference proteome</keyword>
<dbReference type="AlphaFoldDB" id="A0A6V8LM95"/>
<gene>
    <name evidence="2" type="ORF">Prum_089380</name>
</gene>
<keyword evidence="1" id="KW-1133">Transmembrane helix</keyword>
<comment type="caution">
    <text evidence="2">The sequence shown here is derived from an EMBL/GenBank/DDBJ whole genome shotgun (WGS) entry which is preliminary data.</text>
</comment>
<keyword evidence="1" id="KW-0472">Membrane</keyword>
<evidence type="ECO:0000256" key="1">
    <source>
        <dbReference type="SAM" id="Phobius"/>
    </source>
</evidence>
<accession>A0A6V8LM95</accession>
<proteinExistence type="predicted"/>
<evidence type="ECO:0000313" key="3">
    <source>
        <dbReference type="Proteomes" id="UP000482960"/>
    </source>
</evidence>
<protein>
    <submittedName>
        <fullName evidence="2">Uncharacterized protein</fullName>
    </submittedName>
</protein>
<feature type="transmembrane region" description="Helical" evidence="1">
    <location>
        <begin position="147"/>
        <end position="173"/>
    </location>
</feature>
<keyword evidence="1" id="KW-0812">Transmembrane</keyword>
<dbReference type="EMBL" id="BLPG01000001">
    <property type="protein sequence ID" value="GFJ95296.1"/>
    <property type="molecule type" value="Genomic_DNA"/>
</dbReference>
<dbReference type="RefSeq" id="WP_173082834.1">
    <property type="nucleotide sequence ID" value="NZ_BAABJB010000012.1"/>
</dbReference>
<evidence type="ECO:0000313" key="2">
    <source>
        <dbReference type="EMBL" id="GFJ95296.1"/>
    </source>
</evidence>
<reference evidence="2 3" key="2">
    <citation type="submission" date="2020-03" db="EMBL/GenBank/DDBJ databases">
        <authorList>
            <person name="Ichikawa N."/>
            <person name="Kimura A."/>
            <person name="Kitahashi Y."/>
            <person name="Uohara A."/>
        </authorList>
    </citation>
    <scope>NUCLEOTIDE SEQUENCE [LARGE SCALE GENOMIC DNA]</scope>
    <source>
        <strain evidence="2 3">NBRC 108638</strain>
    </source>
</reference>
<reference evidence="2 3" key="1">
    <citation type="submission" date="2020-03" db="EMBL/GenBank/DDBJ databases">
        <title>Whole genome shotgun sequence of Phytohabitans rumicis NBRC 108638.</title>
        <authorList>
            <person name="Komaki H."/>
            <person name="Tamura T."/>
        </authorList>
    </citation>
    <scope>NUCLEOTIDE SEQUENCE [LARGE SCALE GENOMIC DNA]</scope>
    <source>
        <strain evidence="2 3">NBRC 108638</strain>
    </source>
</reference>
<organism evidence="2 3">
    <name type="scientific">Phytohabitans rumicis</name>
    <dbReference type="NCBI Taxonomy" id="1076125"/>
    <lineage>
        <taxon>Bacteria</taxon>
        <taxon>Bacillati</taxon>
        <taxon>Actinomycetota</taxon>
        <taxon>Actinomycetes</taxon>
        <taxon>Micromonosporales</taxon>
        <taxon>Micromonosporaceae</taxon>
    </lineage>
</organism>
<dbReference type="Proteomes" id="UP000482960">
    <property type="component" value="Unassembled WGS sequence"/>
</dbReference>